<dbReference type="Gene3D" id="3.30.70.1060">
    <property type="entry name" value="Dimeric alpha+beta barrel"/>
    <property type="match status" value="1"/>
</dbReference>
<protein>
    <submittedName>
        <fullName evidence="4">Uncharacterized protein YciI</fullName>
    </submittedName>
</protein>
<keyword evidence="2" id="KW-0732">Signal</keyword>
<feature type="chain" id="PRO_5020929915" evidence="2">
    <location>
        <begin position="21"/>
        <end position="150"/>
    </location>
</feature>
<dbReference type="Pfam" id="PF03795">
    <property type="entry name" value="YCII"/>
    <property type="match status" value="1"/>
</dbReference>
<keyword evidence="5" id="KW-1185">Reference proteome</keyword>
<dbReference type="SUPFAM" id="SSF54909">
    <property type="entry name" value="Dimeric alpha+beta barrel"/>
    <property type="match status" value="1"/>
</dbReference>
<dbReference type="RefSeq" id="WP_133554244.1">
    <property type="nucleotide sequence ID" value="NZ_SNYF01000005.1"/>
</dbReference>
<dbReference type="InterPro" id="IPR005545">
    <property type="entry name" value="YCII"/>
</dbReference>
<reference evidence="4 5" key="1">
    <citation type="submission" date="2019-03" db="EMBL/GenBank/DDBJ databases">
        <title>Genomic Encyclopedia of Type Strains, Phase III (KMG-III): the genomes of soil and plant-associated and newly described type strains.</title>
        <authorList>
            <person name="Whitman W."/>
        </authorList>
    </citation>
    <scope>NUCLEOTIDE SEQUENCE [LARGE SCALE GENOMIC DNA]</scope>
    <source>
        <strain evidence="4 5">CECT 8446</strain>
    </source>
</reference>
<comment type="caution">
    <text evidence="4">The sequence shown here is derived from an EMBL/GenBank/DDBJ whole genome shotgun (WGS) entry which is preliminary data.</text>
</comment>
<evidence type="ECO:0000256" key="1">
    <source>
        <dbReference type="ARBA" id="ARBA00007689"/>
    </source>
</evidence>
<sequence>MKKLLFSLSLLLGFSTLCFSQNQYDEPLATKLGADELGMKKYVMAFLLRGDRISEYSAEQRQEIQAGHMANIGKMAEMGKLVLAGPFFGNEDLRGIYIFDVQSIEEAKALTETDPAIKAGVLKMDLKEWYGSAALLMVNELHEKIAKKSF</sequence>
<dbReference type="OrthoDB" id="8481699at2"/>
<accession>A0A4V3D2P6</accession>
<gene>
    <name evidence="4" type="ORF">DFQ04_1532</name>
</gene>
<dbReference type="Proteomes" id="UP000294535">
    <property type="component" value="Unassembled WGS sequence"/>
</dbReference>
<name>A0A4V3D2P6_9BACT</name>
<feature type="domain" description="YCII-related" evidence="3">
    <location>
        <begin position="54"/>
        <end position="129"/>
    </location>
</feature>
<dbReference type="InterPro" id="IPR011008">
    <property type="entry name" value="Dimeric_a/b-barrel"/>
</dbReference>
<feature type="signal peptide" evidence="2">
    <location>
        <begin position="1"/>
        <end position="20"/>
    </location>
</feature>
<dbReference type="AlphaFoldDB" id="A0A4V3D2P6"/>
<evidence type="ECO:0000259" key="3">
    <source>
        <dbReference type="Pfam" id="PF03795"/>
    </source>
</evidence>
<comment type="similarity">
    <text evidence="1">Belongs to the YciI family.</text>
</comment>
<dbReference type="EMBL" id="SNYF01000005">
    <property type="protein sequence ID" value="TDQ19707.1"/>
    <property type="molecule type" value="Genomic_DNA"/>
</dbReference>
<evidence type="ECO:0000313" key="5">
    <source>
        <dbReference type="Proteomes" id="UP000294535"/>
    </source>
</evidence>
<evidence type="ECO:0000313" key="4">
    <source>
        <dbReference type="EMBL" id="TDQ19707.1"/>
    </source>
</evidence>
<evidence type="ECO:0000256" key="2">
    <source>
        <dbReference type="SAM" id="SignalP"/>
    </source>
</evidence>
<proteinExistence type="inferred from homology"/>
<organism evidence="4 5">
    <name type="scientific">Algoriphagus boseongensis</name>
    <dbReference type="NCBI Taxonomy" id="1442587"/>
    <lineage>
        <taxon>Bacteria</taxon>
        <taxon>Pseudomonadati</taxon>
        <taxon>Bacteroidota</taxon>
        <taxon>Cytophagia</taxon>
        <taxon>Cytophagales</taxon>
        <taxon>Cyclobacteriaceae</taxon>
        <taxon>Algoriphagus</taxon>
    </lineage>
</organism>